<gene>
    <name evidence="1" type="ORF">PQU93_03220</name>
</gene>
<protein>
    <submittedName>
        <fullName evidence="1">YfjI family protein</fullName>
    </submittedName>
</protein>
<dbReference type="RefSeq" id="WP_272802307.1">
    <property type="nucleotide sequence ID" value="NZ_JAQQKY010000001.1"/>
</dbReference>
<keyword evidence="2" id="KW-1185">Reference proteome</keyword>
<dbReference type="EMBL" id="JAQQKY010000001">
    <property type="protein sequence ID" value="MDC7689792.1"/>
    <property type="molecule type" value="Genomic_DNA"/>
</dbReference>
<evidence type="ECO:0000313" key="2">
    <source>
        <dbReference type="Proteomes" id="UP001221566"/>
    </source>
</evidence>
<sequence length="502" mass="56427">MKNCQPSILPLIYPENSWPPLVNNAIHSVQLQTQSPLPYIATIAMSVIAETVQGLAYVQIPSGPICSLSVSVLAILDSGGGKSPVLKMLRKPVVDFEAEMQEIYKEKMQVYRTSEKIWKITDDEYAKALRRAITKGEDVVTVEERIVAHQKVKPEKPPYPVLTYANPTIEALVHGLAKNWPNAAVVSDEASGLINGRLAQGLALLNQLMDGARVSVERKGEPDPIIVPEPRLTCVLALQPGQLEKYFNRTGEDARDIGFLARTLICKPFVMPGSRNVSPVEPDPQFLDHFHDRVKALLKQSVGQDGLPITKKRAVVFCPEAAEAYVNLRQQIETGLMVGGYFANIKDFAEKAARHVAKLAAMLEIFVNDSYVIRTDMLWCAMSLINWHAEEFKRIFAKPDELAQPFQDANTLLPWLHHFMRGRTNRYLMKNDVLKHAPSSLRSKARLESALQVLVNQGQLGWNVLLQGKMHFLDLFPALPFDMYALQIAIEHYRFKKKSFVR</sequence>
<reference evidence="1 2" key="1">
    <citation type="submission" date="2023-01" db="EMBL/GenBank/DDBJ databases">
        <title>Novel species of the genus Vogesella isolated from rivers.</title>
        <authorList>
            <person name="Lu H."/>
        </authorList>
    </citation>
    <scope>NUCLEOTIDE SEQUENCE [LARGE SCALE GENOMIC DNA]</scope>
    <source>
        <strain evidence="1 2">SH7W</strain>
    </source>
</reference>
<accession>A0ABT5I0U3</accession>
<dbReference type="Pfam" id="PF13148">
    <property type="entry name" value="DUF3987"/>
    <property type="match status" value="1"/>
</dbReference>
<organism evidence="1 2">
    <name type="scientific">Vogesella indigofera</name>
    <name type="common">Pseudomonas indigofera</name>
    <dbReference type="NCBI Taxonomy" id="45465"/>
    <lineage>
        <taxon>Bacteria</taxon>
        <taxon>Pseudomonadati</taxon>
        <taxon>Pseudomonadota</taxon>
        <taxon>Betaproteobacteria</taxon>
        <taxon>Neisseriales</taxon>
        <taxon>Chromobacteriaceae</taxon>
        <taxon>Vogesella</taxon>
    </lineage>
</organism>
<proteinExistence type="predicted"/>
<name>A0ABT5I0U3_VOGIN</name>
<evidence type="ECO:0000313" key="1">
    <source>
        <dbReference type="EMBL" id="MDC7689792.1"/>
    </source>
</evidence>
<comment type="caution">
    <text evidence="1">The sequence shown here is derived from an EMBL/GenBank/DDBJ whole genome shotgun (WGS) entry which is preliminary data.</text>
</comment>
<dbReference type="Proteomes" id="UP001221566">
    <property type="component" value="Unassembled WGS sequence"/>
</dbReference>
<dbReference type="InterPro" id="IPR025048">
    <property type="entry name" value="DUF3987"/>
</dbReference>